<sequence length="93" mass="10460">MYPDDDEEGEGEEDGIGEVEVDVLQETTIANVSPSQHANTEVQPDIHIISSKGAQVNLDMPDLMDLVKSAFRFRLEESNMSELWDFIYEITNA</sequence>
<accession>A0A067LC74</accession>
<proteinExistence type="predicted"/>
<dbReference type="EMBL" id="KK914223">
    <property type="protein sequence ID" value="KDP46007.1"/>
    <property type="molecule type" value="Genomic_DNA"/>
</dbReference>
<keyword evidence="2" id="KW-1185">Reference proteome</keyword>
<name>A0A067LC74_JATCU</name>
<gene>
    <name evidence="1" type="ORF">JCGZ_14914</name>
</gene>
<dbReference type="AlphaFoldDB" id="A0A067LC74"/>
<protein>
    <submittedName>
        <fullName evidence="1">Uncharacterized protein</fullName>
    </submittedName>
</protein>
<evidence type="ECO:0000313" key="2">
    <source>
        <dbReference type="Proteomes" id="UP000027138"/>
    </source>
</evidence>
<evidence type="ECO:0000313" key="1">
    <source>
        <dbReference type="EMBL" id="KDP46007.1"/>
    </source>
</evidence>
<dbReference type="Proteomes" id="UP000027138">
    <property type="component" value="Unassembled WGS sequence"/>
</dbReference>
<organism evidence="1 2">
    <name type="scientific">Jatropha curcas</name>
    <name type="common">Barbados nut</name>
    <dbReference type="NCBI Taxonomy" id="180498"/>
    <lineage>
        <taxon>Eukaryota</taxon>
        <taxon>Viridiplantae</taxon>
        <taxon>Streptophyta</taxon>
        <taxon>Embryophyta</taxon>
        <taxon>Tracheophyta</taxon>
        <taxon>Spermatophyta</taxon>
        <taxon>Magnoliopsida</taxon>
        <taxon>eudicotyledons</taxon>
        <taxon>Gunneridae</taxon>
        <taxon>Pentapetalae</taxon>
        <taxon>rosids</taxon>
        <taxon>fabids</taxon>
        <taxon>Malpighiales</taxon>
        <taxon>Euphorbiaceae</taxon>
        <taxon>Crotonoideae</taxon>
        <taxon>Jatropheae</taxon>
        <taxon>Jatropha</taxon>
    </lineage>
</organism>
<reference evidence="1 2" key="1">
    <citation type="journal article" date="2014" name="PLoS ONE">
        <title>Global Analysis of Gene Expression Profiles in Physic Nut (Jatropha curcas L.) Seedlings Exposed to Salt Stress.</title>
        <authorList>
            <person name="Zhang L."/>
            <person name="Zhang C."/>
            <person name="Wu P."/>
            <person name="Chen Y."/>
            <person name="Li M."/>
            <person name="Jiang H."/>
            <person name="Wu G."/>
        </authorList>
    </citation>
    <scope>NUCLEOTIDE SEQUENCE [LARGE SCALE GENOMIC DNA]</scope>
    <source>
        <strain evidence="2">cv. GZQX0401</strain>
        <tissue evidence="1">Young leaves</tissue>
    </source>
</reference>